<keyword evidence="10 14" id="KW-0479">Metal-binding</keyword>
<evidence type="ECO:0000256" key="11">
    <source>
        <dbReference type="ARBA" id="ARBA00022759"/>
    </source>
</evidence>
<feature type="binding site" evidence="14 15">
    <location>
        <position position="27"/>
    </location>
    <ligand>
        <name>a divalent metal cation</name>
        <dbReference type="ChEBI" id="CHEBI:60240"/>
    </ligand>
</feature>
<dbReference type="CDD" id="cd07182">
    <property type="entry name" value="RNase_HII_bacteria_HII_like"/>
    <property type="match status" value="1"/>
</dbReference>
<dbReference type="OrthoDB" id="9803420at2"/>
<evidence type="ECO:0000256" key="6">
    <source>
        <dbReference type="ARBA" id="ARBA00012180"/>
    </source>
</evidence>
<evidence type="ECO:0000256" key="7">
    <source>
        <dbReference type="ARBA" id="ARBA00019179"/>
    </source>
</evidence>
<dbReference type="GO" id="GO:0032299">
    <property type="term" value="C:ribonuclease H2 complex"/>
    <property type="evidence" value="ECO:0007669"/>
    <property type="project" value="TreeGrafter"/>
</dbReference>
<accession>A0A1M6FK77</accession>
<dbReference type="GO" id="GO:0005737">
    <property type="term" value="C:cytoplasm"/>
    <property type="evidence" value="ECO:0007669"/>
    <property type="project" value="UniProtKB-SubCell"/>
</dbReference>
<feature type="binding site" evidence="14 15">
    <location>
        <position position="117"/>
    </location>
    <ligand>
        <name>a divalent metal cation</name>
        <dbReference type="ChEBI" id="CHEBI:60240"/>
    </ligand>
</feature>
<evidence type="ECO:0000256" key="9">
    <source>
        <dbReference type="ARBA" id="ARBA00022722"/>
    </source>
</evidence>
<comment type="subcellular location">
    <subcellularLocation>
        <location evidence="4 14">Cytoplasm</location>
    </subcellularLocation>
</comment>
<dbReference type="GO" id="GO:0030145">
    <property type="term" value="F:manganese ion binding"/>
    <property type="evidence" value="ECO:0007669"/>
    <property type="project" value="UniProtKB-UniRule"/>
</dbReference>
<feature type="domain" description="RNase H type-2" evidence="17">
    <location>
        <begin position="20"/>
        <end position="209"/>
    </location>
</feature>
<dbReference type="InterPro" id="IPR022898">
    <property type="entry name" value="RNase_HII"/>
</dbReference>
<evidence type="ECO:0000256" key="1">
    <source>
        <dbReference type="ARBA" id="ARBA00000077"/>
    </source>
</evidence>
<keyword evidence="8 14" id="KW-0963">Cytoplasm</keyword>
<dbReference type="GO" id="GO:0006298">
    <property type="term" value="P:mismatch repair"/>
    <property type="evidence" value="ECO:0007669"/>
    <property type="project" value="TreeGrafter"/>
</dbReference>
<dbReference type="GO" id="GO:0043137">
    <property type="term" value="P:DNA replication, removal of RNA primer"/>
    <property type="evidence" value="ECO:0007669"/>
    <property type="project" value="TreeGrafter"/>
</dbReference>
<evidence type="ECO:0000313" key="18">
    <source>
        <dbReference type="EMBL" id="SHI98073.1"/>
    </source>
</evidence>
<comment type="catalytic activity">
    <reaction evidence="1 14 15 16">
        <text>Endonucleolytic cleavage to 5'-phosphomonoester.</text>
        <dbReference type="EC" id="3.1.26.4"/>
    </reaction>
</comment>
<evidence type="ECO:0000256" key="10">
    <source>
        <dbReference type="ARBA" id="ARBA00022723"/>
    </source>
</evidence>
<evidence type="ECO:0000313" key="19">
    <source>
        <dbReference type="Proteomes" id="UP000184292"/>
    </source>
</evidence>
<evidence type="ECO:0000256" key="14">
    <source>
        <dbReference type="HAMAP-Rule" id="MF_00052"/>
    </source>
</evidence>
<comment type="function">
    <text evidence="3 14 16">Endonuclease that specifically degrades the RNA of RNA-DNA hybrids.</text>
</comment>
<evidence type="ECO:0000256" key="16">
    <source>
        <dbReference type="RuleBase" id="RU003515"/>
    </source>
</evidence>
<keyword evidence="11 14" id="KW-0255">Endonuclease</keyword>
<dbReference type="InterPro" id="IPR036397">
    <property type="entry name" value="RNaseH_sf"/>
</dbReference>
<evidence type="ECO:0000256" key="4">
    <source>
        <dbReference type="ARBA" id="ARBA00004496"/>
    </source>
</evidence>
<dbReference type="NCBIfam" id="NF000595">
    <property type="entry name" value="PRK00015.1-3"/>
    <property type="match status" value="1"/>
</dbReference>
<evidence type="ECO:0000256" key="3">
    <source>
        <dbReference type="ARBA" id="ARBA00004065"/>
    </source>
</evidence>
<dbReference type="GO" id="GO:0004523">
    <property type="term" value="F:RNA-DNA hybrid ribonuclease activity"/>
    <property type="evidence" value="ECO:0007669"/>
    <property type="project" value="UniProtKB-UniRule"/>
</dbReference>
<dbReference type="HAMAP" id="MF_00052_B">
    <property type="entry name" value="RNase_HII_B"/>
    <property type="match status" value="1"/>
</dbReference>
<dbReference type="InterPro" id="IPR024567">
    <property type="entry name" value="RNase_HII/HIII_dom"/>
</dbReference>
<keyword evidence="13 14" id="KW-0464">Manganese</keyword>
<dbReference type="Proteomes" id="UP000184292">
    <property type="component" value="Unassembled WGS sequence"/>
</dbReference>
<evidence type="ECO:0000256" key="5">
    <source>
        <dbReference type="ARBA" id="ARBA00007383"/>
    </source>
</evidence>
<protein>
    <recommendedName>
        <fullName evidence="7 14">Ribonuclease HII</fullName>
        <shortName evidence="14">RNase HII</shortName>
        <ecNumber evidence="6 14">3.1.26.4</ecNumber>
    </recommendedName>
</protein>
<keyword evidence="12 14" id="KW-0378">Hydrolase</keyword>
<dbReference type="AlphaFoldDB" id="A0A1M6FK77"/>
<gene>
    <name evidence="14" type="primary">rnhB</name>
    <name evidence="18" type="ORF">SAMN05444417_2363</name>
</gene>
<sequence length="212" mass="22492">MPPPTPHYAFEQAALSRGARIVAGVDEVGRGPLAGPVVAAAVVLDPARLPAGLSDSKALSAKRRETLTEEIRACAQVGLGIATVEEIDALNILRASHLAMCRALRALPVAPCHALIDGKLLPRDNPCGCEGIVRGDGRSVSIAAASIVAKTWRDAHMVELAQHFPGYGWETNAGYGTKGHRSALQTLGATPYHRRSFRPVHDILCRDENVTA</sequence>
<dbReference type="InterPro" id="IPR012337">
    <property type="entry name" value="RNaseH-like_sf"/>
</dbReference>
<dbReference type="EMBL" id="FQYO01000004">
    <property type="protein sequence ID" value="SHI98073.1"/>
    <property type="molecule type" value="Genomic_DNA"/>
</dbReference>
<comment type="similarity">
    <text evidence="5 14 16">Belongs to the RNase HII family.</text>
</comment>
<evidence type="ECO:0000256" key="12">
    <source>
        <dbReference type="ARBA" id="ARBA00022801"/>
    </source>
</evidence>
<dbReference type="STRING" id="1447782.SAMN05444417_2363"/>
<comment type="cofactor">
    <cofactor evidence="14 15">
        <name>Mn(2+)</name>
        <dbReference type="ChEBI" id="CHEBI:29035"/>
    </cofactor>
    <cofactor evidence="14 15">
        <name>Mg(2+)</name>
        <dbReference type="ChEBI" id="CHEBI:18420"/>
    </cofactor>
    <text evidence="14 15">Manganese or magnesium. Binds 1 divalent metal ion per monomer in the absence of substrate. May bind a second metal ion after substrate binding.</text>
</comment>
<dbReference type="SUPFAM" id="SSF53098">
    <property type="entry name" value="Ribonuclease H-like"/>
    <property type="match status" value="1"/>
</dbReference>
<evidence type="ECO:0000256" key="15">
    <source>
        <dbReference type="PROSITE-ProRule" id="PRU01319"/>
    </source>
</evidence>
<evidence type="ECO:0000256" key="2">
    <source>
        <dbReference type="ARBA" id="ARBA00001946"/>
    </source>
</evidence>
<dbReference type="PROSITE" id="PS51975">
    <property type="entry name" value="RNASE_H_2"/>
    <property type="match status" value="1"/>
</dbReference>
<dbReference type="Pfam" id="PF01351">
    <property type="entry name" value="RNase_HII"/>
    <property type="match status" value="1"/>
</dbReference>
<name>A0A1M6FK77_9RHOB</name>
<evidence type="ECO:0000256" key="8">
    <source>
        <dbReference type="ARBA" id="ARBA00022490"/>
    </source>
</evidence>
<comment type="cofactor">
    <cofactor evidence="2">
        <name>Mg(2+)</name>
        <dbReference type="ChEBI" id="CHEBI:18420"/>
    </cofactor>
</comment>
<dbReference type="InterPro" id="IPR001352">
    <property type="entry name" value="RNase_HII/HIII"/>
</dbReference>
<dbReference type="PANTHER" id="PTHR10954">
    <property type="entry name" value="RIBONUCLEASE H2 SUBUNIT A"/>
    <property type="match status" value="1"/>
</dbReference>
<evidence type="ECO:0000256" key="13">
    <source>
        <dbReference type="ARBA" id="ARBA00023211"/>
    </source>
</evidence>
<reference evidence="18 19" key="1">
    <citation type="submission" date="2016-11" db="EMBL/GenBank/DDBJ databases">
        <authorList>
            <person name="Jaros S."/>
            <person name="Januszkiewicz K."/>
            <person name="Wedrychowicz H."/>
        </authorList>
    </citation>
    <scope>NUCLEOTIDE SEQUENCE [LARGE SCALE GENOMIC DNA]</scope>
    <source>
        <strain evidence="18 19">DSM 100565</strain>
    </source>
</reference>
<dbReference type="EC" id="3.1.26.4" evidence="6 14"/>
<dbReference type="Gene3D" id="3.30.420.10">
    <property type="entry name" value="Ribonuclease H-like superfamily/Ribonuclease H"/>
    <property type="match status" value="1"/>
</dbReference>
<evidence type="ECO:0000259" key="17">
    <source>
        <dbReference type="PROSITE" id="PS51975"/>
    </source>
</evidence>
<dbReference type="GO" id="GO:0003723">
    <property type="term" value="F:RNA binding"/>
    <property type="evidence" value="ECO:0007669"/>
    <property type="project" value="UniProtKB-UniRule"/>
</dbReference>
<dbReference type="RefSeq" id="WP_073330576.1">
    <property type="nucleotide sequence ID" value="NZ_FQYO01000004.1"/>
</dbReference>
<dbReference type="PANTHER" id="PTHR10954:SF18">
    <property type="entry name" value="RIBONUCLEASE HII"/>
    <property type="match status" value="1"/>
</dbReference>
<proteinExistence type="inferred from homology"/>
<keyword evidence="9 14" id="KW-0540">Nuclease</keyword>
<keyword evidence="19" id="KW-1185">Reference proteome</keyword>
<feature type="binding site" evidence="14 15">
    <location>
        <position position="26"/>
    </location>
    <ligand>
        <name>a divalent metal cation</name>
        <dbReference type="ChEBI" id="CHEBI:60240"/>
    </ligand>
</feature>
<organism evidence="18 19">
    <name type="scientific">Wenxinia saemankumensis</name>
    <dbReference type="NCBI Taxonomy" id="1447782"/>
    <lineage>
        <taxon>Bacteria</taxon>
        <taxon>Pseudomonadati</taxon>
        <taxon>Pseudomonadota</taxon>
        <taxon>Alphaproteobacteria</taxon>
        <taxon>Rhodobacterales</taxon>
        <taxon>Roseobacteraceae</taxon>
        <taxon>Wenxinia</taxon>
    </lineage>
</organism>